<dbReference type="Pfam" id="PF13683">
    <property type="entry name" value="rve_3"/>
    <property type="match status" value="1"/>
</dbReference>
<dbReference type="InterPro" id="IPR047656">
    <property type="entry name" value="IS481-like_transpos"/>
</dbReference>
<evidence type="ECO:0000256" key="1">
    <source>
        <dbReference type="SAM" id="MobiDB-lite"/>
    </source>
</evidence>
<sequence length="341" mass="38998">MEGRLHGSARTTPRIRAELQASQESNRKLAARYRLNVKTVAKWRSRSTTKDSQMGPAQPRSAKLTPTEEAMVVEFRQRTMLPLDDMLGHLHQCLPQLSRSALHRCLVRHGISQIPKSADAPKRGKFAPTEMGYLHIDSSELRLESGKQHMFVAIDRVTKFTYVAFFDAATKRNGAAFLRQVIQAFPYQIHTVLTDNGAAFTEQPRYRGGATNRFGGHIFDRVCYEHEIKHRLTKPYHPWTNGQVERMNRTIKEATIKAFHYPDFDALMAHVLAFVMAYNFARHLKALRWRTPFKVICEAWTQNPDRFTINPHHLIPGPNSLLLNSVLTLAWFDSLGLPSLS</sequence>
<evidence type="ECO:0000313" key="4">
    <source>
        <dbReference type="Proteomes" id="UP000539985"/>
    </source>
</evidence>
<dbReference type="RefSeq" id="WP_177102514.1">
    <property type="nucleotide sequence ID" value="NZ_JACAQB010000006.1"/>
</dbReference>
<dbReference type="PANTHER" id="PTHR35004:SF7">
    <property type="entry name" value="INTEGRASE PROTEIN"/>
    <property type="match status" value="1"/>
</dbReference>
<evidence type="ECO:0000313" key="3">
    <source>
        <dbReference type="EMBL" id="NWB97032.1"/>
    </source>
</evidence>
<feature type="region of interest" description="Disordered" evidence="1">
    <location>
        <begin position="42"/>
        <end position="65"/>
    </location>
</feature>
<dbReference type="GO" id="GO:0003676">
    <property type="term" value="F:nucleic acid binding"/>
    <property type="evidence" value="ECO:0007669"/>
    <property type="project" value="InterPro"/>
</dbReference>
<dbReference type="EMBL" id="JACAQB010000006">
    <property type="protein sequence ID" value="NWB97032.1"/>
    <property type="molecule type" value="Genomic_DNA"/>
</dbReference>
<feature type="region of interest" description="Disordered" evidence="1">
    <location>
        <begin position="1"/>
        <end position="26"/>
    </location>
</feature>
<protein>
    <submittedName>
        <fullName evidence="3">IS481 family transposase</fullName>
    </submittedName>
</protein>
<dbReference type="NCBIfam" id="NF033577">
    <property type="entry name" value="transpos_IS481"/>
    <property type="match status" value="1"/>
</dbReference>
<dbReference type="Proteomes" id="UP000539985">
    <property type="component" value="Unassembled WGS sequence"/>
</dbReference>
<dbReference type="InterPro" id="IPR036397">
    <property type="entry name" value="RNaseH_sf"/>
</dbReference>
<dbReference type="InterPro" id="IPR001584">
    <property type="entry name" value="Integrase_cat-core"/>
</dbReference>
<dbReference type="GO" id="GO:0015074">
    <property type="term" value="P:DNA integration"/>
    <property type="evidence" value="ECO:0007669"/>
    <property type="project" value="InterPro"/>
</dbReference>
<dbReference type="SUPFAM" id="SSF53098">
    <property type="entry name" value="Ribonuclease H-like"/>
    <property type="match status" value="1"/>
</dbReference>
<reference evidence="3 4" key="1">
    <citation type="submission" date="2020-04" db="EMBL/GenBank/DDBJ databases">
        <title>Molecular characterization of pseudomonads from Agaricus bisporus reveal novel blotch 2 pathogens in Western Europe.</title>
        <authorList>
            <person name="Taparia T."/>
            <person name="Krijger M."/>
            <person name="Haynes E."/>
            <person name="Elpinstone J.G."/>
            <person name="Noble R."/>
            <person name="Van Der Wolf J."/>
        </authorList>
    </citation>
    <scope>NUCLEOTIDE SEQUENCE [LARGE SCALE GENOMIC DNA]</scope>
    <source>
        <strain evidence="3 4">H7001</strain>
    </source>
</reference>
<organism evidence="3 4">
    <name type="scientific">Pseudomonas gingeri</name>
    <dbReference type="NCBI Taxonomy" id="117681"/>
    <lineage>
        <taxon>Bacteria</taxon>
        <taxon>Pseudomonadati</taxon>
        <taxon>Pseudomonadota</taxon>
        <taxon>Gammaproteobacteria</taxon>
        <taxon>Pseudomonadales</taxon>
        <taxon>Pseudomonadaceae</taxon>
        <taxon>Pseudomonas</taxon>
    </lineage>
</organism>
<evidence type="ECO:0000259" key="2">
    <source>
        <dbReference type="PROSITE" id="PS50994"/>
    </source>
</evidence>
<accession>A0A7Y7XE00</accession>
<dbReference type="AlphaFoldDB" id="A0A7Y7XE00"/>
<dbReference type="PANTHER" id="PTHR35004">
    <property type="entry name" value="TRANSPOSASE RV3428C-RELATED"/>
    <property type="match status" value="1"/>
</dbReference>
<comment type="caution">
    <text evidence="3">The sequence shown here is derived from an EMBL/GenBank/DDBJ whole genome shotgun (WGS) entry which is preliminary data.</text>
</comment>
<name>A0A7Y7XE00_9PSED</name>
<feature type="domain" description="Integrase catalytic" evidence="2">
    <location>
        <begin position="124"/>
        <end position="300"/>
    </location>
</feature>
<dbReference type="Gene3D" id="3.30.420.10">
    <property type="entry name" value="Ribonuclease H-like superfamily/Ribonuclease H"/>
    <property type="match status" value="1"/>
</dbReference>
<dbReference type="PROSITE" id="PS50994">
    <property type="entry name" value="INTEGRASE"/>
    <property type="match status" value="1"/>
</dbReference>
<dbReference type="InterPro" id="IPR012337">
    <property type="entry name" value="RNaseH-like_sf"/>
</dbReference>
<proteinExistence type="predicted"/>
<gene>
    <name evidence="3" type="ORF">HX882_14125</name>
</gene>